<proteinExistence type="predicted"/>
<reference evidence="3" key="1">
    <citation type="submission" date="2022-10" db="EMBL/GenBank/DDBJ databases">
        <title>Genome assembly of Pristionchus species.</title>
        <authorList>
            <person name="Yoshida K."/>
            <person name="Sommer R.J."/>
        </authorList>
    </citation>
    <scope>NUCLEOTIDE SEQUENCE [LARGE SCALE GENOMIC DNA]</scope>
    <source>
        <strain evidence="3">RS5460</strain>
    </source>
</reference>
<evidence type="ECO:0000256" key="1">
    <source>
        <dbReference type="SAM" id="Phobius"/>
    </source>
</evidence>
<keyword evidence="3" id="KW-1185">Reference proteome</keyword>
<evidence type="ECO:0000313" key="3">
    <source>
        <dbReference type="Proteomes" id="UP001328107"/>
    </source>
</evidence>
<dbReference type="AlphaFoldDB" id="A0AAN5HZY2"/>
<feature type="non-terminal residue" evidence="2">
    <location>
        <position position="1"/>
    </location>
</feature>
<feature type="transmembrane region" description="Helical" evidence="1">
    <location>
        <begin position="88"/>
        <end position="108"/>
    </location>
</feature>
<dbReference type="Proteomes" id="UP001328107">
    <property type="component" value="Unassembled WGS sequence"/>
</dbReference>
<feature type="transmembrane region" description="Helical" evidence="1">
    <location>
        <begin position="45"/>
        <end position="67"/>
    </location>
</feature>
<comment type="caution">
    <text evidence="2">The sequence shown here is derived from an EMBL/GenBank/DDBJ whole genome shotgun (WGS) entry which is preliminary data.</text>
</comment>
<accession>A0AAN5HZY2</accession>
<name>A0AAN5HZY2_9BILA</name>
<organism evidence="2 3">
    <name type="scientific">Pristionchus mayeri</name>
    <dbReference type="NCBI Taxonomy" id="1317129"/>
    <lineage>
        <taxon>Eukaryota</taxon>
        <taxon>Metazoa</taxon>
        <taxon>Ecdysozoa</taxon>
        <taxon>Nematoda</taxon>
        <taxon>Chromadorea</taxon>
        <taxon>Rhabditida</taxon>
        <taxon>Rhabditina</taxon>
        <taxon>Diplogasteromorpha</taxon>
        <taxon>Diplogasteroidea</taxon>
        <taxon>Neodiplogasteridae</taxon>
        <taxon>Pristionchus</taxon>
    </lineage>
</organism>
<sequence length="121" mass="13984">QTVQDSLQWMRGLASSFAGIVYIVGADPSRSAWDVAERRFCSLLFHLPSLLIHIFYCVEIFHVDRVLKGKSDNTWKQSSAQKNKWDYGWTHGTTIILGLVITLTMWVMNWDTHQKEYTSFG</sequence>
<protein>
    <submittedName>
        <fullName evidence="2">Uncharacterized protein</fullName>
    </submittedName>
</protein>
<keyword evidence="1" id="KW-0812">Transmembrane</keyword>
<keyword evidence="1" id="KW-0472">Membrane</keyword>
<gene>
    <name evidence="2" type="ORF">PMAYCL1PPCAC_17067</name>
</gene>
<feature type="non-terminal residue" evidence="2">
    <location>
        <position position="121"/>
    </location>
</feature>
<keyword evidence="1" id="KW-1133">Transmembrane helix</keyword>
<dbReference type="EMBL" id="BTRK01000004">
    <property type="protein sequence ID" value="GMR46872.1"/>
    <property type="molecule type" value="Genomic_DNA"/>
</dbReference>
<evidence type="ECO:0000313" key="2">
    <source>
        <dbReference type="EMBL" id="GMR46872.1"/>
    </source>
</evidence>